<dbReference type="AlphaFoldDB" id="A0A5A5TH46"/>
<evidence type="ECO:0000313" key="10">
    <source>
        <dbReference type="EMBL" id="GCF10393.1"/>
    </source>
</evidence>
<dbReference type="EC" id="2.7.6.3" evidence="3"/>
<dbReference type="GO" id="GO:0016301">
    <property type="term" value="F:kinase activity"/>
    <property type="evidence" value="ECO:0007669"/>
    <property type="project" value="UniProtKB-KW"/>
</dbReference>
<dbReference type="EMBL" id="BIXY01000069">
    <property type="protein sequence ID" value="GCF10393.1"/>
    <property type="molecule type" value="Genomic_DNA"/>
</dbReference>
<comment type="pathway">
    <text evidence="2">Cofactor biosynthesis; tetrahydrofolate biosynthesis; 2-amino-4-hydroxy-6-hydroxymethyl-7,8-dihydropteridine diphosphate from 7,8-dihydroneopterin triphosphate: step 4/4.</text>
</comment>
<protein>
    <recommendedName>
        <fullName evidence="3">2-amino-4-hydroxy-6-hydroxymethyldihydropteridine diphosphokinase</fullName>
        <ecNumber evidence="3">2.7.6.3</ecNumber>
    </recommendedName>
</protein>
<keyword evidence="7" id="KW-0067">ATP-binding</keyword>
<evidence type="ECO:0000256" key="4">
    <source>
        <dbReference type="ARBA" id="ARBA00022679"/>
    </source>
</evidence>
<keyword evidence="6 10" id="KW-0418">Kinase</keyword>
<keyword evidence="8" id="KW-0289">Folate biosynthesis</keyword>
<comment type="catalytic activity">
    <reaction evidence="1">
        <text>6-hydroxymethyl-7,8-dihydropterin + ATP = (7,8-dihydropterin-6-yl)methyl diphosphate + AMP + H(+)</text>
        <dbReference type="Rhea" id="RHEA:11412"/>
        <dbReference type="ChEBI" id="CHEBI:15378"/>
        <dbReference type="ChEBI" id="CHEBI:30616"/>
        <dbReference type="ChEBI" id="CHEBI:44841"/>
        <dbReference type="ChEBI" id="CHEBI:72950"/>
        <dbReference type="ChEBI" id="CHEBI:456215"/>
        <dbReference type="EC" id="2.7.6.3"/>
    </reaction>
</comment>
<accession>A0A5A5TH46</accession>
<sequence length="179" mass="20401">MNDDIPVSNSTQHPFQGYEHIIYLSLGTNIGDRLDNLRQALKKLQLVVTIQRISSVYETEPVGYLDQPDFFNIVCYGKTRYTPAEILKQAKWIEKELGRQTTFRNGPRQIDIDILLYDNYVQKEESLTLPHPRMKERAFVLIPLVEISPAVIDPLSGLTAQELLQDISSDGVVRAAVQM</sequence>
<proteinExistence type="predicted"/>
<dbReference type="InterPro" id="IPR000550">
    <property type="entry name" value="Hppk"/>
</dbReference>
<evidence type="ECO:0000259" key="9">
    <source>
        <dbReference type="PROSITE" id="PS00794"/>
    </source>
</evidence>
<keyword evidence="5" id="KW-0547">Nucleotide-binding</keyword>
<name>A0A5A5TH46_9CHLR</name>
<comment type="caution">
    <text evidence="10">The sequence shown here is derived from an EMBL/GenBank/DDBJ whole genome shotgun (WGS) entry which is preliminary data.</text>
</comment>
<organism evidence="10 11">
    <name type="scientific">Dictyobacter arantiisoli</name>
    <dbReference type="NCBI Taxonomy" id="2014874"/>
    <lineage>
        <taxon>Bacteria</taxon>
        <taxon>Bacillati</taxon>
        <taxon>Chloroflexota</taxon>
        <taxon>Ktedonobacteria</taxon>
        <taxon>Ktedonobacterales</taxon>
        <taxon>Dictyobacteraceae</taxon>
        <taxon>Dictyobacter</taxon>
    </lineage>
</organism>
<dbReference type="GO" id="GO:0046656">
    <property type="term" value="P:folic acid biosynthetic process"/>
    <property type="evidence" value="ECO:0007669"/>
    <property type="project" value="UniProtKB-KW"/>
</dbReference>
<dbReference type="PROSITE" id="PS00794">
    <property type="entry name" value="HPPK"/>
    <property type="match status" value="1"/>
</dbReference>
<keyword evidence="4" id="KW-0808">Transferase</keyword>
<evidence type="ECO:0000256" key="6">
    <source>
        <dbReference type="ARBA" id="ARBA00022777"/>
    </source>
</evidence>
<evidence type="ECO:0000256" key="2">
    <source>
        <dbReference type="ARBA" id="ARBA00005051"/>
    </source>
</evidence>
<evidence type="ECO:0000256" key="8">
    <source>
        <dbReference type="ARBA" id="ARBA00022909"/>
    </source>
</evidence>
<dbReference type="NCBIfam" id="TIGR01498">
    <property type="entry name" value="folK"/>
    <property type="match status" value="1"/>
</dbReference>
<dbReference type="GO" id="GO:0005524">
    <property type="term" value="F:ATP binding"/>
    <property type="evidence" value="ECO:0007669"/>
    <property type="project" value="UniProtKB-KW"/>
</dbReference>
<reference evidence="10 11" key="1">
    <citation type="submission" date="2019-01" db="EMBL/GenBank/DDBJ databases">
        <title>Draft genome sequence of Dictyobacter sp. Uno17.</title>
        <authorList>
            <person name="Wang C.M."/>
            <person name="Zheng Y."/>
            <person name="Sakai Y."/>
            <person name="Abe K."/>
            <person name="Yokota A."/>
            <person name="Yabe S."/>
        </authorList>
    </citation>
    <scope>NUCLEOTIDE SEQUENCE [LARGE SCALE GENOMIC DNA]</scope>
    <source>
        <strain evidence="10 11">Uno17</strain>
    </source>
</reference>
<gene>
    <name evidence="10" type="primary">folK</name>
    <name evidence="10" type="ORF">KDI_39570</name>
</gene>
<dbReference type="GO" id="GO:0003848">
    <property type="term" value="F:2-amino-4-hydroxy-6-hydroxymethyldihydropteridine diphosphokinase activity"/>
    <property type="evidence" value="ECO:0007669"/>
    <property type="project" value="UniProtKB-EC"/>
</dbReference>
<feature type="domain" description="7,8-dihydro-6-hydroxymethylpterin-pyrophosphokinase" evidence="9">
    <location>
        <begin position="104"/>
        <end position="115"/>
    </location>
</feature>
<keyword evidence="11" id="KW-1185">Reference proteome</keyword>
<dbReference type="OrthoDB" id="9808041at2"/>
<dbReference type="PANTHER" id="PTHR43071:SF1">
    <property type="entry name" value="2-AMINO-4-HYDROXY-6-HYDROXYMETHYLDIHYDROPTERIDINE PYROPHOSPHOKINASE"/>
    <property type="match status" value="1"/>
</dbReference>
<dbReference type="GO" id="GO:0046654">
    <property type="term" value="P:tetrahydrofolate biosynthetic process"/>
    <property type="evidence" value="ECO:0007669"/>
    <property type="project" value="UniProtKB-UniPathway"/>
</dbReference>
<dbReference type="Gene3D" id="3.30.70.560">
    <property type="entry name" value="7,8-Dihydro-6-hydroxymethylpterin-pyrophosphokinase HPPK"/>
    <property type="match status" value="1"/>
</dbReference>
<dbReference type="Pfam" id="PF01288">
    <property type="entry name" value="HPPK"/>
    <property type="match status" value="1"/>
</dbReference>
<dbReference type="PANTHER" id="PTHR43071">
    <property type="entry name" value="2-AMINO-4-HYDROXY-6-HYDROXYMETHYLDIHYDROPTERIDINE PYROPHOSPHOKINASE"/>
    <property type="match status" value="1"/>
</dbReference>
<evidence type="ECO:0000256" key="7">
    <source>
        <dbReference type="ARBA" id="ARBA00022840"/>
    </source>
</evidence>
<evidence type="ECO:0000256" key="1">
    <source>
        <dbReference type="ARBA" id="ARBA00000198"/>
    </source>
</evidence>
<dbReference type="Proteomes" id="UP000322530">
    <property type="component" value="Unassembled WGS sequence"/>
</dbReference>
<dbReference type="RefSeq" id="WP_149403279.1">
    <property type="nucleotide sequence ID" value="NZ_BIXY01000069.1"/>
</dbReference>
<evidence type="ECO:0000256" key="3">
    <source>
        <dbReference type="ARBA" id="ARBA00013253"/>
    </source>
</evidence>
<dbReference type="InterPro" id="IPR035907">
    <property type="entry name" value="Hppk_sf"/>
</dbReference>
<dbReference type="CDD" id="cd00483">
    <property type="entry name" value="HPPK"/>
    <property type="match status" value="1"/>
</dbReference>
<evidence type="ECO:0000256" key="5">
    <source>
        <dbReference type="ARBA" id="ARBA00022741"/>
    </source>
</evidence>
<dbReference type="UniPathway" id="UPA00077">
    <property type="reaction ID" value="UER00155"/>
</dbReference>
<dbReference type="SUPFAM" id="SSF55083">
    <property type="entry name" value="6-hydroxymethyl-7,8-dihydropterin pyrophosphokinase, HPPK"/>
    <property type="match status" value="1"/>
</dbReference>
<evidence type="ECO:0000313" key="11">
    <source>
        <dbReference type="Proteomes" id="UP000322530"/>
    </source>
</evidence>